<dbReference type="Proteomes" id="UP001500454">
    <property type="component" value="Unassembled WGS sequence"/>
</dbReference>
<proteinExistence type="predicted"/>
<protein>
    <submittedName>
        <fullName evidence="2">Uncharacterized protein</fullName>
    </submittedName>
</protein>
<feature type="transmembrane region" description="Helical" evidence="1">
    <location>
        <begin position="52"/>
        <end position="71"/>
    </location>
</feature>
<gene>
    <name evidence="2" type="ORF">GCM10023186_12420</name>
</gene>
<accession>A0ABP8IWL3</accession>
<comment type="caution">
    <text evidence="2">The sequence shown here is derived from an EMBL/GenBank/DDBJ whole genome shotgun (WGS) entry which is preliminary data.</text>
</comment>
<dbReference type="EMBL" id="BAABHA010000002">
    <property type="protein sequence ID" value="GAA4377410.1"/>
    <property type="molecule type" value="Genomic_DNA"/>
</dbReference>
<keyword evidence="3" id="KW-1185">Reference proteome</keyword>
<reference evidence="3" key="1">
    <citation type="journal article" date="2019" name="Int. J. Syst. Evol. Microbiol.">
        <title>The Global Catalogue of Microorganisms (GCM) 10K type strain sequencing project: providing services to taxonomists for standard genome sequencing and annotation.</title>
        <authorList>
            <consortium name="The Broad Institute Genomics Platform"/>
            <consortium name="The Broad Institute Genome Sequencing Center for Infectious Disease"/>
            <person name="Wu L."/>
            <person name="Ma J."/>
        </authorList>
    </citation>
    <scope>NUCLEOTIDE SEQUENCE [LARGE SCALE GENOMIC DNA]</scope>
    <source>
        <strain evidence="3">JCM 17924</strain>
    </source>
</reference>
<evidence type="ECO:0000256" key="1">
    <source>
        <dbReference type="SAM" id="Phobius"/>
    </source>
</evidence>
<organism evidence="2 3">
    <name type="scientific">Hymenobacter koreensis</name>
    <dbReference type="NCBI Taxonomy" id="1084523"/>
    <lineage>
        <taxon>Bacteria</taxon>
        <taxon>Pseudomonadati</taxon>
        <taxon>Bacteroidota</taxon>
        <taxon>Cytophagia</taxon>
        <taxon>Cytophagales</taxon>
        <taxon>Hymenobacteraceae</taxon>
        <taxon>Hymenobacter</taxon>
    </lineage>
</organism>
<sequence length="89" mass="10096">MPTSRMTPFTRRFTGSLLMVAGALLLLAQLLRFGIAAVEWQRGLWTNTGYTYLVLTVLMLVVAVLLMRFGWRMRRDGHISDEPGDHSIT</sequence>
<evidence type="ECO:0000313" key="3">
    <source>
        <dbReference type="Proteomes" id="UP001500454"/>
    </source>
</evidence>
<evidence type="ECO:0000313" key="2">
    <source>
        <dbReference type="EMBL" id="GAA4377410.1"/>
    </source>
</evidence>
<name>A0ABP8IWL3_9BACT</name>
<keyword evidence="1" id="KW-1133">Transmembrane helix</keyword>
<keyword evidence="1" id="KW-0472">Membrane</keyword>
<keyword evidence="1" id="KW-0812">Transmembrane</keyword>